<comment type="caution">
    <text evidence="1">The sequence shown here is derived from an EMBL/GenBank/DDBJ whole genome shotgun (WGS) entry which is preliminary data.</text>
</comment>
<reference evidence="1" key="1">
    <citation type="submission" date="2020-05" db="EMBL/GenBank/DDBJ databases">
        <title>Large-scale comparative analyses of tick genomes elucidate their genetic diversity and vector capacities.</title>
        <authorList>
            <person name="Jia N."/>
            <person name="Wang J."/>
            <person name="Shi W."/>
            <person name="Du L."/>
            <person name="Sun Y."/>
            <person name="Zhan W."/>
            <person name="Jiang J."/>
            <person name="Wang Q."/>
            <person name="Zhang B."/>
            <person name="Ji P."/>
            <person name="Sakyi L.B."/>
            <person name="Cui X."/>
            <person name="Yuan T."/>
            <person name="Jiang B."/>
            <person name="Yang W."/>
            <person name="Lam T.T.-Y."/>
            <person name="Chang Q."/>
            <person name="Ding S."/>
            <person name="Wang X."/>
            <person name="Zhu J."/>
            <person name="Ruan X."/>
            <person name="Zhao L."/>
            <person name="Wei J."/>
            <person name="Que T."/>
            <person name="Du C."/>
            <person name="Cheng J."/>
            <person name="Dai P."/>
            <person name="Han X."/>
            <person name="Huang E."/>
            <person name="Gao Y."/>
            <person name="Liu J."/>
            <person name="Shao H."/>
            <person name="Ye R."/>
            <person name="Li L."/>
            <person name="Wei W."/>
            <person name="Wang X."/>
            <person name="Wang C."/>
            <person name="Yang T."/>
            <person name="Huo Q."/>
            <person name="Li W."/>
            <person name="Guo W."/>
            <person name="Chen H."/>
            <person name="Zhou L."/>
            <person name="Ni X."/>
            <person name="Tian J."/>
            <person name="Zhou Y."/>
            <person name="Sheng Y."/>
            <person name="Liu T."/>
            <person name="Pan Y."/>
            <person name="Xia L."/>
            <person name="Li J."/>
            <person name="Zhao F."/>
            <person name="Cao W."/>
        </authorList>
    </citation>
    <scope>NUCLEOTIDE SEQUENCE</scope>
    <source>
        <strain evidence="1">Hyas-2018</strain>
    </source>
</reference>
<accession>A0ACB7T458</accession>
<evidence type="ECO:0000313" key="2">
    <source>
        <dbReference type="Proteomes" id="UP000821845"/>
    </source>
</evidence>
<keyword evidence="2" id="KW-1185">Reference proteome</keyword>
<sequence>MSSARGSVAAAKGHGDVAIKDVAMKTDADTTDRAEPEGDDESPPSVLHAGVFRTTKARWRRYSKFVAGTSLVALTVCLAVPTGIRSYVGCQSPNCESWIEEMSRSIDASKKPCDNFYDYVCGRYASASGSFFPNAFLRLQTRIFLSFYKRIMLQDLDTMREEEGEDSPRFKAVYMTQQCLHEALNNVDHLDFIRFVFNSARMRRREANKVPTFADVLKEFLNSYNLSWPPDKQRLPESLLDTLVELSLKRDIHVLFHLQPDKDFSRPGFHLLHWDINIQGVVIWLLVRGVLMEKEGLENAFRRSALLLTGRKHAADITPCPLLLGSKSRQIHYSRSNRHSVAAVGTIAAGILLEDAISLQRKRLPNRQLTADDRMIVKNKFMLPFVSDIVLGEHSGSETAAGYVAFLVALQLAPAMASSYLEALLPSEALAYVARLLMCLIVPNQQLSYAMVDLFVDWFVEDGKLAAIRAMSVALWNATESVISDLSWIDDATRKKGLEHIRRLGRVVGHPFNLSATKEQLRQHYAFVPRLPASHADMFTVLHDACARRRLALLKAAEPSRRHEDAEQPMILVNAFYVPIYHWVFIMDGIMFAPFYTLTVPESVNYGALGHVVGHEVTHSFDPVIGIFNASGLKDDWWSPVSRKLFDERIQCLRDLYNTVPWSYGIRYGDSALSENFADCGGMEKVLRALRQLGPQPGVTLGEHRFTAQQAFFVSSCFKWCSKTVRKPASGEKPDDIALLYSPLDMRCNVPLMNTPAFAEAFSCASGTLMNPKVRCELF</sequence>
<organism evidence="1 2">
    <name type="scientific">Hyalomma asiaticum</name>
    <name type="common">Tick</name>
    <dbReference type="NCBI Taxonomy" id="266040"/>
    <lineage>
        <taxon>Eukaryota</taxon>
        <taxon>Metazoa</taxon>
        <taxon>Ecdysozoa</taxon>
        <taxon>Arthropoda</taxon>
        <taxon>Chelicerata</taxon>
        <taxon>Arachnida</taxon>
        <taxon>Acari</taxon>
        <taxon>Parasitiformes</taxon>
        <taxon>Ixodida</taxon>
        <taxon>Ixodoidea</taxon>
        <taxon>Ixodidae</taxon>
        <taxon>Hyalomminae</taxon>
        <taxon>Hyalomma</taxon>
    </lineage>
</organism>
<proteinExistence type="predicted"/>
<evidence type="ECO:0000313" key="1">
    <source>
        <dbReference type="EMBL" id="KAH6941082.1"/>
    </source>
</evidence>
<dbReference type="EMBL" id="CM023491">
    <property type="protein sequence ID" value="KAH6941082.1"/>
    <property type="molecule type" value="Genomic_DNA"/>
</dbReference>
<dbReference type="Proteomes" id="UP000821845">
    <property type="component" value="Chromosome 11"/>
</dbReference>
<name>A0ACB7T458_HYAAI</name>
<protein>
    <submittedName>
        <fullName evidence="1">Uncharacterized protein</fullName>
    </submittedName>
</protein>
<gene>
    <name evidence="1" type="ORF">HPB50_013280</name>
</gene>